<dbReference type="GO" id="GO:0006397">
    <property type="term" value="P:mRNA processing"/>
    <property type="evidence" value="ECO:0007669"/>
    <property type="project" value="UniProtKB-KW"/>
</dbReference>
<dbReference type="Proteomes" id="UP001558713">
    <property type="component" value="Unassembled WGS sequence"/>
</dbReference>
<feature type="region of interest" description="Disordered" evidence="3">
    <location>
        <begin position="332"/>
        <end position="460"/>
    </location>
</feature>
<protein>
    <submittedName>
        <fullName evidence="5">Multiple organellar RNA editing factor 4</fullName>
    </submittedName>
</protein>
<dbReference type="PANTHER" id="PTHR31346">
    <property type="entry name" value="MULTIPLE ORGANELLAR RNA EDITING FACTOR 2, CHLOROPLASTIC-RELATED-RELATED"/>
    <property type="match status" value="1"/>
</dbReference>
<organism evidence="5 6">
    <name type="scientific">Cardamine amara subsp. amara</name>
    <dbReference type="NCBI Taxonomy" id="228776"/>
    <lineage>
        <taxon>Eukaryota</taxon>
        <taxon>Viridiplantae</taxon>
        <taxon>Streptophyta</taxon>
        <taxon>Embryophyta</taxon>
        <taxon>Tracheophyta</taxon>
        <taxon>Spermatophyta</taxon>
        <taxon>Magnoliopsida</taxon>
        <taxon>eudicotyledons</taxon>
        <taxon>Gunneridae</taxon>
        <taxon>Pentapetalae</taxon>
        <taxon>rosids</taxon>
        <taxon>malvids</taxon>
        <taxon>Brassicales</taxon>
        <taxon>Brassicaceae</taxon>
        <taxon>Cardamineae</taxon>
        <taxon>Cardamine</taxon>
    </lineage>
</organism>
<sequence>MAMLSHRLRRVLIAAPSYFQRSYSLSRTSNFTSLSSLLPRSVVKHSTEFNRSPARLFSTTQYQYDPYTGEDSFTPDNEGCDFNHWLITMDFPKDNLPSREEMISIFEQTCAKGLGISLEEAKKKIYAICTTSYQGFQAIMSVGEVEKFRELPGVQYIIPDSYVDVENKVYGGDKYENGVITPGPVPVPTREGFDSVEKEKEPRQELVQIVETLPDQSPTSGKVRDQGNQTPLDRRSFNQRQETLALGQGQVQRSRIIPGQGQSGGQGSQVPSFQKSFKQSQGTSSVGQGQGQRSQMPKQGQGMPIHGERKAQGSEMPLFQGSLKQVQETAIVRQGQAQGSQMQSFQGGNNQSQGTSIHGQGHGQGQGSQIPSYQVGYSQGQRAQMPPSQGLPSNYGQGALGNYNQGPPPQGNFMQGTQENYNQMGQGNYTPQSGGNYGPAQGAGSPGFGHGQGQGGQIPSYQMSYNQGLAAPVPPYQGNYIQGTPNNYGQWAFVNYNQGPPPHGNFFQGPPQNYNQGGQWNYSQLNGGHYGPTQFGQWYPGTHQGQGNQMPQYQLSYNQGQGALIPEQWRCQGCGMLSYQGSYNQVERTQIPGQWQGQGCAMPSYQASYNQGQRAPAPPYHGMPSGYGQGTSANHNQMNNNIQSDGNYGPAYGSAGNPGFEHGWSQTYQQEDQRNVAVSTGNKIRF</sequence>
<accession>A0ABD1C3E5</accession>
<feature type="compositionally biased region" description="Low complexity" evidence="3">
    <location>
        <begin position="334"/>
        <end position="359"/>
    </location>
</feature>
<gene>
    <name evidence="5" type="ORF">V5N11_004533</name>
</gene>
<feature type="compositionally biased region" description="Polar residues" evidence="3">
    <location>
        <begin position="371"/>
        <end position="396"/>
    </location>
</feature>
<dbReference type="InterPro" id="IPR039206">
    <property type="entry name" value="MORF/ORRM1/DAG-like"/>
</dbReference>
<feature type="compositionally biased region" description="Basic and acidic residues" evidence="3">
    <location>
        <begin position="191"/>
        <end position="204"/>
    </location>
</feature>
<feature type="compositionally biased region" description="Gly residues" evidence="3">
    <location>
        <begin position="444"/>
        <end position="456"/>
    </location>
</feature>
<comment type="caution">
    <text evidence="5">The sequence shown here is derived from an EMBL/GenBank/DDBJ whole genome shotgun (WGS) entry which is preliminary data.</text>
</comment>
<evidence type="ECO:0000256" key="1">
    <source>
        <dbReference type="ARBA" id="ARBA00022664"/>
    </source>
</evidence>
<dbReference type="InterPro" id="IPR054059">
    <property type="entry name" value="MORF/ORRM1/DAG-like_MORF"/>
</dbReference>
<evidence type="ECO:0000313" key="5">
    <source>
        <dbReference type="EMBL" id="KAL1223998.1"/>
    </source>
</evidence>
<feature type="compositionally biased region" description="Polar residues" evidence="3">
    <location>
        <begin position="412"/>
        <end position="434"/>
    </location>
</feature>
<feature type="compositionally biased region" description="Polar residues" evidence="3">
    <location>
        <begin position="214"/>
        <end position="231"/>
    </location>
</feature>
<reference evidence="5 6" key="1">
    <citation type="submission" date="2024-04" db="EMBL/GenBank/DDBJ databases">
        <title>Genome assembly C_amara_ONT_v2.</title>
        <authorList>
            <person name="Yant L."/>
            <person name="Moore C."/>
            <person name="Slenker M."/>
        </authorList>
    </citation>
    <scope>NUCLEOTIDE SEQUENCE [LARGE SCALE GENOMIC DNA]</scope>
    <source>
        <tissue evidence="5">Leaf</tissue>
    </source>
</reference>
<feature type="compositionally biased region" description="Low complexity" evidence="3">
    <location>
        <begin position="279"/>
        <end position="295"/>
    </location>
</feature>
<evidence type="ECO:0000256" key="2">
    <source>
        <dbReference type="ARBA" id="ARBA00022946"/>
    </source>
</evidence>
<dbReference type="Pfam" id="PF21864">
    <property type="entry name" value="MORF_dom"/>
    <property type="match status" value="1"/>
</dbReference>
<dbReference type="AlphaFoldDB" id="A0ABD1C3E5"/>
<feature type="domain" description="MORF/ORRM1/DAG-like MORF" evidence="4">
    <location>
        <begin position="82"/>
        <end position="175"/>
    </location>
</feature>
<keyword evidence="2" id="KW-0809">Transit peptide</keyword>
<dbReference type="PANTHER" id="PTHR31346:SF16">
    <property type="entry name" value="MULTIPLE ORGANELLAR RNA EDITING FACTOR 4, MITOCHONDRIAL"/>
    <property type="match status" value="1"/>
</dbReference>
<keyword evidence="1" id="KW-0507">mRNA processing</keyword>
<feature type="region of interest" description="Disordered" evidence="3">
    <location>
        <begin position="181"/>
        <end position="312"/>
    </location>
</feature>
<name>A0ABD1C3E5_CARAN</name>
<evidence type="ECO:0000313" key="6">
    <source>
        <dbReference type="Proteomes" id="UP001558713"/>
    </source>
</evidence>
<evidence type="ECO:0000259" key="4">
    <source>
        <dbReference type="Pfam" id="PF21864"/>
    </source>
</evidence>
<dbReference type="EMBL" id="JBANAX010000059">
    <property type="protein sequence ID" value="KAL1223998.1"/>
    <property type="molecule type" value="Genomic_DNA"/>
</dbReference>
<proteinExistence type="predicted"/>
<keyword evidence="6" id="KW-1185">Reference proteome</keyword>
<evidence type="ECO:0000256" key="3">
    <source>
        <dbReference type="SAM" id="MobiDB-lite"/>
    </source>
</evidence>